<accession>A0A2P6MQJ1</accession>
<evidence type="ECO:0000313" key="2">
    <source>
        <dbReference type="Proteomes" id="UP000241769"/>
    </source>
</evidence>
<proteinExistence type="predicted"/>
<reference evidence="1 2" key="1">
    <citation type="journal article" date="2018" name="Genome Biol. Evol.">
        <title>Multiple Roots of Fruiting Body Formation in Amoebozoa.</title>
        <authorList>
            <person name="Hillmann F."/>
            <person name="Forbes G."/>
            <person name="Novohradska S."/>
            <person name="Ferling I."/>
            <person name="Riege K."/>
            <person name="Groth M."/>
            <person name="Westermann M."/>
            <person name="Marz M."/>
            <person name="Spaller T."/>
            <person name="Winckler T."/>
            <person name="Schaap P."/>
            <person name="Glockner G."/>
        </authorList>
    </citation>
    <scope>NUCLEOTIDE SEQUENCE [LARGE SCALE GENOMIC DNA]</scope>
    <source>
        <strain evidence="1 2">Jena</strain>
    </source>
</reference>
<protein>
    <submittedName>
        <fullName evidence="1">Uncharacterized protein</fullName>
    </submittedName>
</protein>
<gene>
    <name evidence="1" type="ORF">PROFUN_16449</name>
</gene>
<keyword evidence="2" id="KW-1185">Reference proteome</keyword>
<sequence length="144" mass="17183">MSTPDYTLETGDNPITENTTEHIRRMMNKLSAEDWRRRQKVWSAFFAHHADQRSFPRKKEPYSSLVIKIMTETIWTNKRKKRYNLTECSDIMEENIMDSQLTLGECIFTRELNDQLWATLKQFWDKKMGNKGLIPCNLATFDKR</sequence>
<evidence type="ECO:0000313" key="1">
    <source>
        <dbReference type="EMBL" id="PRP73979.1"/>
    </source>
</evidence>
<dbReference type="AlphaFoldDB" id="A0A2P6MQJ1"/>
<comment type="caution">
    <text evidence="1">The sequence shown here is derived from an EMBL/GenBank/DDBJ whole genome shotgun (WGS) entry which is preliminary data.</text>
</comment>
<dbReference type="InParanoid" id="A0A2P6MQJ1"/>
<name>A0A2P6MQJ1_9EUKA</name>
<organism evidence="1 2">
    <name type="scientific">Planoprotostelium fungivorum</name>
    <dbReference type="NCBI Taxonomy" id="1890364"/>
    <lineage>
        <taxon>Eukaryota</taxon>
        <taxon>Amoebozoa</taxon>
        <taxon>Evosea</taxon>
        <taxon>Variosea</taxon>
        <taxon>Cavosteliida</taxon>
        <taxon>Cavosteliaceae</taxon>
        <taxon>Planoprotostelium</taxon>
    </lineage>
</organism>
<dbReference type="Proteomes" id="UP000241769">
    <property type="component" value="Unassembled WGS sequence"/>
</dbReference>
<dbReference type="EMBL" id="MDYQ01000516">
    <property type="protein sequence ID" value="PRP73979.1"/>
    <property type="molecule type" value="Genomic_DNA"/>
</dbReference>